<keyword evidence="2" id="KW-1185">Reference proteome</keyword>
<name>A0AAD7RDL2_9TELE</name>
<evidence type="ECO:0000313" key="1">
    <source>
        <dbReference type="EMBL" id="KAJ8378116.1"/>
    </source>
</evidence>
<comment type="caution">
    <text evidence="1">The sequence shown here is derived from an EMBL/GenBank/DDBJ whole genome shotgun (WGS) entry which is preliminary data.</text>
</comment>
<dbReference type="EMBL" id="JAINUG010000331">
    <property type="protein sequence ID" value="KAJ8378116.1"/>
    <property type="molecule type" value="Genomic_DNA"/>
</dbReference>
<gene>
    <name evidence="1" type="ORF">AAFF_G00248300</name>
</gene>
<dbReference type="AlphaFoldDB" id="A0AAD7RDL2"/>
<evidence type="ECO:0000313" key="2">
    <source>
        <dbReference type="Proteomes" id="UP001221898"/>
    </source>
</evidence>
<protein>
    <submittedName>
        <fullName evidence="1">Uncharacterized protein</fullName>
    </submittedName>
</protein>
<reference evidence="1" key="1">
    <citation type="journal article" date="2023" name="Science">
        <title>Genome structures resolve the early diversification of teleost fishes.</title>
        <authorList>
            <person name="Parey E."/>
            <person name="Louis A."/>
            <person name="Montfort J."/>
            <person name="Bouchez O."/>
            <person name="Roques C."/>
            <person name="Iampietro C."/>
            <person name="Lluch J."/>
            <person name="Castinel A."/>
            <person name="Donnadieu C."/>
            <person name="Desvignes T."/>
            <person name="Floi Bucao C."/>
            <person name="Jouanno E."/>
            <person name="Wen M."/>
            <person name="Mejri S."/>
            <person name="Dirks R."/>
            <person name="Jansen H."/>
            <person name="Henkel C."/>
            <person name="Chen W.J."/>
            <person name="Zahm M."/>
            <person name="Cabau C."/>
            <person name="Klopp C."/>
            <person name="Thompson A.W."/>
            <person name="Robinson-Rechavi M."/>
            <person name="Braasch I."/>
            <person name="Lecointre G."/>
            <person name="Bobe J."/>
            <person name="Postlethwait J.H."/>
            <person name="Berthelot C."/>
            <person name="Roest Crollius H."/>
            <person name="Guiguen Y."/>
        </authorList>
    </citation>
    <scope>NUCLEOTIDE SEQUENCE</scope>
    <source>
        <strain evidence="1">NC1722</strain>
    </source>
</reference>
<organism evidence="1 2">
    <name type="scientific">Aldrovandia affinis</name>
    <dbReference type="NCBI Taxonomy" id="143900"/>
    <lineage>
        <taxon>Eukaryota</taxon>
        <taxon>Metazoa</taxon>
        <taxon>Chordata</taxon>
        <taxon>Craniata</taxon>
        <taxon>Vertebrata</taxon>
        <taxon>Euteleostomi</taxon>
        <taxon>Actinopterygii</taxon>
        <taxon>Neopterygii</taxon>
        <taxon>Teleostei</taxon>
        <taxon>Notacanthiformes</taxon>
        <taxon>Halosauridae</taxon>
        <taxon>Aldrovandia</taxon>
    </lineage>
</organism>
<accession>A0AAD7RDL2</accession>
<proteinExistence type="predicted"/>
<dbReference type="Proteomes" id="UP001221898">
    <property type="component" value="Unassembled WGS sequence"/>
</dbReference>
<sequence length="95" mass="10237">MHSAGTLPRARRTARFITGYLKVPERSGLQCCVSVGHVALLPRPSWRPTEAPFQKVGTEEVPFLRSAAAAWTPLLEQSLLLALLAASTPAKTALT</sequence>